<evidence type="ECO:0000256" key="1">
    <source>
        <dbReference type="SAM" id="MobiDB-lite"/>
    </source>
</evidence>
<feature type="region of interest" description="Disordered" evidence="1">
    <location>
        <begin position="19"/>
        <end position="47"/>
    </location>
</feature>
<proteinExistence type="predicted"/>
<sequence>MRTLTPLAELAELVRSREQSYVRYSEGPRHDASEQSRDTESGLDLPGLSVNPLHPEAWWTRPLEDWLARQVCQYAELAEKNPDRYAWVLDGRTVGRGPDCEPLLTEVEPLAALSPELLEEAIARYEERFEAGRGPED</sequence>
<dbReference type="InterPro" id="IPR046080">
    <property type="entry name" value="DUF6098"/>
</dbReference>
<gene>
    <name evidence="2" type="ORF">E4U02_08200</name>
</gene>
<protein>
    <submittedName>
        <fullName evidence="2">Uncharacterized protein</fullName>
    </submittedName>
</protein>
<organism evidence="2 3">
    <name type="scientific">Microbacterium paludicola</name>
    <dbReference type="NCBI Taxonomy" id="300019"/>
    <lineage>
        <taxon>Bacteria</taxon>
        <taxon>Bacillati</taxon>
        <taxon>Actinomycetota</taxon>
        <taxon>Actinomycetes</taxon>
        <taxon>Micrococcales</taxon>
        <taxon>Microbacteriaceae</taxon>
        <taxon>Microbacterium</taxon>
    </lineage>
</organism>
<keyword evidence="3" id="KW-1185">Reference proteome</keyword>
<dbReference type="AlphaFoldDB" id="A0A4Y9FVS8"/>
<name>A0A4Y9FVS8_9MICO</name>
<dbReference type="Proteomes" id="UP000298358">
    <property type="component" value="Unassembled WGS sequence"/>
</dbReference>
<dbReference type="Pfam" id="PF19593">
    <property type="entry name" value="DUF6098"/>
    <property type="match status" value="1"/>
</dbReference>
<dbReference type="EMBL" id="SPQB01000016">
    <property type="protein sequence ID" value="TFU32963.1"/>
    <property type="molecule type" value="Genomic_DNA"/>
</dbReference>
<comment type="caution">
    <text evidence="2">The sequence shown here is derived from an EMBL/GenBank/DDBJ whole genome shotgun (WGS) entry which is preliminary data.</text>
</comment>
<accession>A0A4Y9FVS8</accession>
<evidence type="ECO:0000313" key="2">
    <source>
        <dbReference type="EMBL" id="TFU32963.1"/>
    </source>
</evidence>
<evidence type="ECO:0000313" key="3">
    <source>
        <dbReference type="Proteomes" id="UP000298358"/>
    </source>
</evidence>
<feature type="compositionally biased region" description="Basic and acidic residues" evidence="1">
    <location>
        <begin position="19"/>
        <end position="40"/>
    </location>
</feature>
<reference evidence="2 3" key="1">
    <citation type="submission" date="2019-03" db="EMBL/GenBank/DDBJ databases">
        <title>Diversity of the mouse oral microbiome.</title>
        <authorList>
            <person name="Joseph S."/>
            <person name="Aduse-Opoku J."/>
            <person name="Curtis M."/>
            <person name="Wade W."/>
            <person name="Hashim A."/>
        </authorList>
    </citation>
    <scope>NUCLEOTIDE SEQUENCE [LARGE SCALE GENOMIC DNA]</scope>
    <source>
        <strain evidence="2 3">P1012</strain>
    </source>
</reference>
<dbReference type="OrthoDB" id="3531920at2"/>